<sequence>MTLNEEESSRMLGWPYTQSPWDGSELGKWGYSRDTQDEERNEYTCNFARYGMRPAFRDLNIDMRPVEHGGPNHCFSVQHRAGPSIKNYPMETGGFARIGINVVSGIIYFLARSSPEVAAEAYWDVDEASWNQIAGGTNNLQNIKYFIAMQITNDETLEIVPRALKAMGVSDGQAKLWPGTGFTVGAENETEKEAADALIGCHNGLAAGYFLLQHKRQLGGAKYIWKVVVFKSDPGELQLLFYVDADAHPEKRRADKAGAVRSTAVGKGASRTSYVREHIFRARL</sequence>
<protein>
    <submittedName>
        <fullName evidence="1">Uncharacterized protein</fullName>
    </submittedName>
</protein>
<accession>A0A7U2I8K2</accession>
<evidence type="ECO:0000313" key="2">
    <source>
        <dbReference type="Proteomes" id="UP000663193"/>
    </source>
</evidence>
<dbReference type="AlphaFoldDB" id="A0A7U2I8K2"/>
<organism evidence="1 2">
    <name type="scientific">Phaeosphaeria nodorum (strain SN15 / ATCC MYA-4574 / FGSC 10173)</name>
    <name type="common">Glume blotch fungus</name>
    <name type="synonym">Parastagonospora nodorum</name>
    <dbReference type="NCBI Taxonomy" id="321614"/>
    <lineage>
        <taxon>Eukaryota</taxon>
        <taxon>Fungi</taxon>
        <taxon>Dikarya</taxon>
        <taxon>Ascomycota</taxon>
        <taxon>Pezizomycotina</taxon>
        <taxon>Dothideomycetes</taxon>
        <taxon>Pleosporomycetidae</taxon>
        <taxon>Pleosporales</taxon>
        <taxon>Pleosporineae</taxon>
        <taxon>Phaeosphaeriaceae</taxon>
        <taxon>Parastagonospora</taxon>
    </lineage>
</organism>
<proteinExistence type="predicted"/>
<evidence type="ECO:0000313" key="1">
    <source>
        <dbReference type="EMBL" id="QRD04983.1"/>
    </source>
</evidence>
<dbReference type="VEuPathDB" id="FungiDB:JI435_109040"/>
<keyword evidence="2" id="KW-1185">Reference proteome</keyword>
<gene>
    <name evidence="1" type="ORF">JI435_109040</name>
</gene>
<dbReference type="Proteomes" id="UP000663193">
    <property type="component" value="Chromosome 18"/>
</dbReference>
<dbReference type="EMBL" id="CP069040">
    <property type="protein sequence ID" value="QRD04983.1"/>
    <property type="molecule type" value="Genomic_DNA"/>
</dbReference>
<dbReference type="OrthoDB" id="5337308at2759"/>
<name>A0A7U2I8K2_PHANO</name>
<reference evidence="2" key="1">
    <citation type="journal article" date="2021" name="BMC Genomics">
        <title>Chromosome-level genome assembly and manually-curated proteome of model necrotroph Parastagonospora nodorum Sn15 reveals a genome-wide trove of candidate effector homologs, and redundancy of virulence-related functions within an accessory chromosome.</title>
        <authorList>
            <person name="Bertazzoni S."/>
            <person name="Jones D.A.B."/>
            <person name="Phan H.T."/>
            <person name="Tan K.-C."/>
            <person name="Hane J.K."/>
        </authorList>
    </citation>
    <scope>NUCLEOTIDE SEQUENCE [LARGE SCALE GENOMIC DNA]</scope>
    <source>
        <strain evidence="2">SN15 / ATCC MYA-4574 / FGSC 10173)</strain>
    </source>
</reference>